<feature type="compositionally biased region" description="Polar residues" evidence="1">
    <location>
        <begin position="468"/>
        <end position="490"/>
    </location>
</feature>
<dbReference type="AlphaFoldDB" id="A0AA38HXJ4"/>
<dbReference type="Pfam" id="PF02179">
    <property type="entry name" value="BAG"/>
    <property type="match status" value="1"/>
</dbReference>
<keyword evidence="4" id="KW-1185">Reference proteome</keyword>
<protein>
    <recommendedName>
        <fullName evidence="2">BAG domain-containing protein</fullName>
    </recommendedName>
</protein>
<dbReference type="InterPro" id="IPR003103">
    <property type="entry name" value="BAG_domain"/>
</dbReference>
<feature type="region of interest" description="Disordered" evidence="1">
    <location>
        <begin position="468"/>
        <end position="491"/>
    </location>
</feature>
<feature type="domain" description="BAG" evidence="2">
    <location>
        <begin position="537"/>
        <end position="608"/>
    </location>
</feature>
<accession>A0AA38HXJ4</accession>
<feature type="compositionally biased region" description="Basic and acidic residues" evidence="1">
    <location>
        <begin position="347"/>
        <end position="398"/>
    </location>
</feature>
<dbReference type="EMBL" id="JALNTZ010000007">
    <property type="protein sequence ID" value="KAJ3645184.1"/>
    <property type="molecule type" value="Genomic_DNA"/>
</dbReference>
<dbReference type="Gene3D" id="1.20.58.120">
    <property type="entry name" value="BAG domain"/>
    <property type="match status" value="1"/>
</dbReference>
<dbReference type="Proteomes" id="UP001168821">
    <property type="component" value="Unassembled WGS sequence"/>
</dbReference>
<evidence type="ECO:0000313" key="4">
    <source>
        <dbReference type="Proteomes" id="UP001168821"/>
    </source>
</evidence>
<organism evidence="3 4">
    <name type="scientific">Zophobas morio</name>
    <dbReference type="NCBI Taxonomy" id="2755281"/>
    <lineage>
        <taxon>Eukaryota</taxon>
        <taxon>Metazoa</taxon>
        <taxon>Ecdysozoa</taxon>
        <taxon>Arthropoda</taxon>
        <taxon>Hexapoda</taxon>
        <taxon>Insecta</taxon>
        <taxon>Pterygota</taxon>
        <taxon>Neoptera</taxon>
        <taxon>Endopterygota</taxon>
        <taxon>Coleoptera</taxon>
        <taxon>Polyphaga</taxon>
        <taxon>Cucujiformia</taxon>
        <taxon>Tenebrionidae</taxon>
        <taxon>Zophobas</taxon>
    </lineage>
</organism>
<evidence type="ECO:0000256" key="1">
    <source>
        <dbReference type="SAM" id="MobiDB-lite"/>
    </source>
</evidence>
<comment type="caution">
    <text evidence="3">The sequence shown here is derived from an EMBL/GenBank/DDBJ whole genome shotgun (WGS) entry which is preliminary data.</text>
</comment>
<dbReference type="InterPro" id="IPR036533">
    <property type="entry name" value="BAG_dom_sf"/>
</dbReference>
<feature type="region of interest" description="Disordered" evidence="1">
    <location>
        <begin position="337"/>
        <end position="420"/>
    </location>
</feature>
<feature type="region of interest" description="Disordered" evidence="1">
    <location>
        <begin position="103"/>
        <end position="129"/>
    </location>
</feature>
<evidence type="ECO:0000259" key="2">
    <source>
        <dbReference type="Pfam" id="PF02179"/>
    </source>
</evidence>
<dbReference type="SUPFAM" id="SSF63491">
    <property type="entry name" value="BAG domain"/>
    <property type="match status" value="1"/>
</dbReference>
<gene>
    <name evidence="3" type="ORF">Zmor_022864</name>
</gene>
<name>A0AA38HXJ4_9CUCU</name>
<evidence type="ECO:0000313" key="3">
    <source>
        <dbReference type="EMBL" id="KAJ3645184.1"/>
    </source>
</evidence>
<dbReference type="GO" id="GO:0051087">
    <property type="term" value="F:protein-folding chaperone binding"/>
    <property type="evidence" value="ECO:0007669"/>
    <property type="project" value="InterPro"/>
</dbReference>
<reference evidence="3" key="1">
    <citation type="journal article" date="2023" name="G3 (Bethesda)">
        <title>Whole genome assemblies of Zophobas morio and Tenebrio molitor.</title>
        <authorList>
            <person name="Kaur S."/>
            <person name="Stinson S.A."/>
            <person name="diCenzo G.C."/>
        </authorList>
    </citation>
    <scope>NUCLEOTIDE SEQUENCE</scope>
    <source>
        <strain evidence="3">QUZm001</strain>
    </source>
</reference>
<proteinExistence type="predicted"/>
<sequence>MFGGCCESTDSQLIKRRLKNFAQELKGLGSKQLTSREQRRLRERYQEIIHIIERKKGKIPPREYKKLWVKVDEFRQNFQHFGFFEMEPPTNREFDVRDNQVEENKNNLRSATAGKGGEEHTEISDSSNPSDEYFAVKAQLENVITFSKDVDSLDIDNWLKQQKELFADITQNRKLSYKERRELLILCKRYKTDLENTKRKTKDEDLMEHYDATGTQNYKAFSTNYSVQNSGCWNKPSSDSKSSTSDPSYFNRYNKEINQVSQNPNFPKSDELARVHTSSHKTNFGFNPSTKGASFEKDQTKYEEEMDHEMVPEQTTQTRSAKLPTAYTRTVELVSGMPRPTINNSCEEQHPVEETGKNTRIHRDPETEIQDTKRGRREESAAERIRHSPRHNEGENCARKQNGNQKHHFPSYNDPHLIGKKEGKMYQDDSLRTEEFEPHFHNNISGTKNFNRPDGSLRSCGDNVYSNSSTEYTRNNSNHQYSSSNLSDNPQSRHRGVLEIAQEAKEDEPLQILDVHKYFRDDIDWNKIDSFDFPERIEAISSHAGTFKPQIESFDEEKYSLEYFVIDEKLMRLIEKLDKIKCQDNPALTHKKIEVIEYIKNLQSLLDQRAKE</sequence>